<reference evidence="6" key="1">
    <citation type="journal article" date="2021" name="Nat. Commun.">
        <title>Genetic determinants of endophytism in the Arabidopsis root mycobiome.</title>
        <authorList>
            <person name="Mesny F."/>
            <person name="Miyauchi S."/>
            <person name="Thiergart T."/>
            <person name="Pickel B."/>
            <person name="Atanasova L."/>
            <person name="Karlsson M."/>
            <person name="Huettel B."/>
            <person name="Barry K.W."/>
            <person name="Haridas S."/>
            <person name="Chen C."/>
            <person name="Bauer D."/>
            <person name="Andreopoulos W."/>
            <person name="Pangilinan J."/>
            <person name="LaButti K."/>
            <person name="Riley R."/>
            <person name="Lipzen A."/>
            <person name="Clum A."/>
            <person name="Drula E."/>
            <person name="Henrissat B."/>
            <person name="Kohler A."/>
            <person name="Grigoriev I.V."/>
            <person name="Martin F.M."/>
            <person name="Hacquard S."/>
        </authorList>
    </citation>
    <scope>NUCLEOTIDE SEQUENCE</scope>
    <source>
        <strain evidence="6">MPI-CAGE-AT-0023</strain>
    </source>
</reference>
<dbReference type="InterPro" id="IPR011993">
    <property type="entry name" value="PH-like_dom_sf"/>
</dbReference>
<protein>
    <submittedName>
        <fullName evidence="6">Regulator of volume decrease after cellular swelling-domain-containing protein</fullName>
    </submittedName>
</protein>
<dbReference type="InterPro" id="IPR039924">
    <property type="entry name" value="ICln/Lot5/Saf5"/>
</dbReference>
<feature type="region of interest" description="Disordered" evidence="5">
    <location>
        <begin position="273"/>
        <end position="321"/>
    </location>
</feature>
<comment type="caution">
    <text evidence="6">The sequence shown here is derived from an EMBL/GenBank/DDBJ whole genome shotgun (WGS) entry which is preliminary data.</text>
</comment>
<comment type="subcellular location">
    <subcellularLocation>
        <location evidence="2">Cytoplasm</location>
    </subcellularLocation>
    <subcellularLocation>
        <location evidence="1">Nucleus</location>
    </subcellularLocation>
</comment>
<gene>
    <name evidence="6" type="ORF">BKA55DRAFT_594277</name>
</gene>
<keyword evidence="7" id="KW-1185">Reference proteome</keyword>
<dbReference type="Gene3D" id="2.30.29.30">
    <property type="entry name" value="Pleckstrin-homology domain (PH domain)/Phosphotyrosine-binding domain (PTB)"/>
    <property type="match status" value="1"/>
</dbReference>
<dbReference type="GO" id="GO:0034715">
    <property type="term" value="C:pICln-Sm protein complex"/>
    <property type="evidence" value="ECO:0007669"/>
    <property type="project" value="TreeGrafter"/>
</dbReference>
<evidence type="ECO:0000313" key="6">
    <source>
        <dbReference type="EMBL" id="KAH7250125.1"/>
    </source>
</evidence>
<name>A0A9P9KAH1_FUSRE</name>
<accession>A0A9P9KAH1</accession>
<evidence type="ECO:0000313" key="7">
    <source>
        <dbReference type="Proteomes" id="UP000720189"/>
    </source>
</evidence>
<evidence type="ECO:0000256" key="5">
    <source>
        <dbReference type="SAM" id="MobiDB-lite"/>
    </source>
</evidence>
<evidence type="ECO:0000256" key="2">
    <source>
        <dbReference type="ARBA" id="ARBA00004496"/>
    </source>
</evidence>
<evidence type="ECO:0000256" key="3">
    <source>
        <dbReference type="ARBA" id="ARBA00022490"/>
    </source>
</evidence>
<keyword evidence="4" id="KW-0539">Nucleus</keyword>
<dbReference type="GO" id="GO:0000387">
    <property type="term" value="P:spliceosomal snRNP assembly"/>
    <property type="evidence" value="ECO:0007669"/>
    <property type="project" value="TreeGrafter"/>
</dbReference>
<dbReference type="GO" id="GO:0005829">
    <property type="term" value="C:cytosol"/>
    <property type="evidence" value="ECO:0007669"/>
    <property type="project" value="TreeGrafter"/>
</dbReference>
<dbReference type="RefSeq" id="XP_046049444.1">
    <property type="nucleotide sequence ID" value="XM_046195648.1"/>
</dbReference>
<dbReference type="EMBL" id="JAGMUX010000008">
    <property type="protein sequence ID" value="KAH7250125.1"/>
    <property type="molecule type" value="Genomic_DNA"/>
</dbReference>
<dbReference type="PANTHER" id="PTHR21399">
    <property type="entry name" value="CHLORIDE CONDUCTANCE REGULATORY PROTEIN ICLN"/>
    <property type="match status" value="1"/>
</dbReference>
<proteinExistence type="predicted"/>
<keyword evidence="3" id="KW-0963">Cytoplasm</keyword>
<evidence type="ECO:0000256" key="1">
    <source>
        <dbReference type="ARBA" id="ARBA00004123"/>
    </source>
</evidence>
<dbReference type="AlphaFoldDB" id="A0A9P9KAH1"/>
<organism evidence="6 7">
    <name type="scientific">Fusarium redolens</name>
    <dbReference type="NCBI Taxonomy" id="48865"/>
    <lineage>
        <taxon>Eukaryota</taxon>
        <taxon>Fungi</taxon>
        <taxon>Dikarya</taxon>
        <taxon>Ascomycota</taxon>
        <taxon>Pezizomycotina</taxon>
        <taxon>Sordariomycetes</taxon>
        <taxon>Hypocreomycetidae</taxon>
        <taxon>Hypocreales</taxon>
        <taxon>Nectriaceae</taxon>
        <taxon>Fusarium</taxon>
        <taxon>Fusarium redolens species complex</taxon>
    </lineage>
</organism>
<dbReference type="PANTHER" id="PTHR21399:SF0">
    <property type="entry name" value="METHYLOSOME SUBUNIT PICLN"/>
    <property type="match status" value="1"/>
</dbReference>
<sequence length="321" mass="34699">MHTFSSAAWCPPLQTNQPHIKYSTMLPTTIRTPPKADEYTPLAEYQSTTPESFVNGKPVLHYHLEGAKAWIPKAQCGSLALFPADSSEKPSAPEGDSINGDVEELVEQAVDVFVNSEALTIFSPKVEAGVSIPYPSISIHAIKQLGPETDAPRTQAVWMQLEFSDGGAEDDDFSTIDLTIIPPKSDSEPSAAKQLYDAMANCSDLHPDPNDGEEDEDEYDRIVFEGSEQHQVIEGFTGVLRGASNGGLPPPMPGSGGWITADNVNEYFDEDGNWIGPGAEGQEEELGEGAGRVRDRDEAEGTDAAETPAVDDPENKRPRVE</sequence>
<dbReference type="Pfam" id="PF03517">
    <property type="entry name" value="Voldacs"/>
    <property type="match status" value="1"/>
</dbReference>
<dbReference type="GO" id="GO:0045292">
    <property type="term" value="P:mRNA cis splicing, via spliceosome"/>
    <property type="evidence" value="ECO:0007669"/>
    <property type="project" value="TreeGrafter"/>
</dbReference>
<dbReference type="GeneID" id="70225602"/>
<dbReference type="Proteomes" id="UP000720189">
    <property type="component" value="Unassembled WGS sequence"/>
</dbReference>
<dbReference type="GO" id="GO:0005681">
    <property type="term" value="C:spliceosomal complex"/>
    <property type="evidence" value="ECO:0007669"/>
    <property type="project" value="TreeGrafter"/>
</dbReference>
<evidence type="ECO:0000256" key="4">
    <source>
        <dbReference type="ARBA" id="ARBA00023242"/>
    </source>
</evidence>
<dbReference type="OrthoDB" id="19714at2759"/>